<keyword evidence="2" id="KW-0717">Septation</keyword>
<evidence type="ECO:0000313" key="4">
    <source>
        <dbReference type="EMBL" id="QTL99438.1"/>
    </source>
</evidence>
<proteinExistence type="predicted"/>
<dbReference type="Gene3D" id="3.30.1120.40">
    <property type="entry name" value="Stage V sporulation protein G"/>
    <property type="match status" value="1"/>
</dbReference>
<evidence type="ECO:0000256" key="1">
    <source>
        <dbReference type="ARBA" id="ARBA00022618"/>
    </source>
</evidence>
<dbReference type="AlphaFoldDB" id="A0A8A7KI23"/>
<dbReference type="EMBL" id="CP046640">
    <property type="protein sequence ID" value="QTL99438.1"/>
    <property type="molecule type" value="Genomic_DNA"/>
</dbReference>
<organism evidence="4 5">
    <name type="scientific">Iocasia fonsfrigidae</name>
    <dbReference type="NCBI Taxonomy" id="2682810"/>
    <lineage>
        <taxon>Bacteria</taxon>
        <taxon>Bacillati</taxon>
        <taxon>Bacillota</taxon>
        <taxon>Clostridia</taxon>
        <taxon>Halanaerobiales</taxon>
        <taxon>Halanaerobiaceae</taxon>
        <taxon>Iocasia</taxon>
    </lineage>
</organism>
<dbReference type="GO" id="GO:0000917">
    <property type="term" value="P:division septum assembly"/>
    <property type="evidence" value="ECO:0007669"/>
    <property type="project" value="UniProtKB-KW"/>
</dbReference>
<keyword evidence="3" id="KW-0131">Cell cycle</keyword>
<dbReference type="Pfam" id="PF04026">
    <property type="entry name" value="SpoVG"/>
    <property type="match status" value="1"/>
</dbReference>
<evidence type="ECO:0000256" key="3">
    <source>
        <dbReference type="ARBA" id="ARBA00023306"/>
    </source>
</evidence>
<name>A0A8A7KI23_9FIRM</name>
<dbReference type="Proteomes" id="UP000665020">
    <property type="component" value="Chromosome"/>
</dbReference>
<evidence type="ECO:0000256" key="2">
    <source>
        <dbReference type="ARBA" id="ARBA00023210"/>
    </source>
</evidence>
<accession>A0A8A7KI23</accession>
<evidence type="ECO:0000313" key="5">
    <source>
        <dbReference type="Proteomes" id="UP000665020"/>
    </source>
</evidence>
<protein>
    <submittedName>
        <fullName evidence="4">Septation regulator SpoVG</fullName>
    </submittedName>
</protein>
<reference evidence="4" key="1">
    <citation type="submission" date="2019-12" db="EMBL/GenBank/DDBJ databases">
        <authorList>
            <person name="zhang j."/>
            <person name="sun C.M."/>
        </authorList>
    </citation>
    <scope>NUCLEOTIDE SEQUENCE</scope>
    <source>
        <strain evidence="4">NS-1</strain>
    </source>
</reference>
<gene>
    <name evidence="4" type="primary">spoVG</name>
    <name evidence="4" type="ORF">GM661_16545</name>
</gene>
<dbReference type="InterPro" id="IPR007170">
    <property type="entry name" value="SpoVG"/>
</dbReference>
<dbReference type="KEGG" id="ifn:GM661_16545"/>
<dbReference type="SUPFAM" id="SSF160537">
    <property type="entry name" value="SpoVG-like"/>
    <property type="match status" value="1"/>
</dbReference>
<dbReference type="NCBIfam" id="NF009749">
    <property type="entry name" value="PRK13259.1"/>
    <property type="match status" value="1"/>
</dbReference>
<keyword evidence="1" id="KW-0132">Cell division</keyword>
<keyword evidence="5" id="KW-1185">Reference proteome</keyword>
<dbReference type="RefSeq" id="WP_230867783.1">
    <property type="nucleotide sequence ID" value="NZ_CP046640.1"/>
</dbReference>
<dbReference type="PANTHER" id="PTHR38429">
    <property type="entry name" value="SEPTATION PROTEIN SPOVG-RELATED"/>
    <property type="match status" value="1"/>
</dbReference>
<sequence length="85" mass="9691">MEITEVRVFLTSQEGPTKAFASVTFDDSFVVKDMRVVDGKKGLFISMPSRKDKNGEFRDVCHPINNDTRNLIHDAIINKYNEEIA</sequence>
<dbReference type="InterPro" id="IPR036751">
    <property type="entry name" value="SpoVG_sf"/>
</dbReference>
<dbReference type="PANTHER" id="PTHR38429:SF1">
    <property type="entry name" value="SEPTATION PROTEIN SPOVG-RELATED"/>
    <property type="match status" value="1"/>
</dbReference>
<dbReference type="GO" id="GO:0030435">
    <property type="term" value="P:sporulation resulting in formation of a cellular spore"/>
    <property type="evidence" value="ECO:0007669"/>
    <property type="project" value="InterPro"/>
</dbReference>